<evidence type="ECO:0000313" key="4">
    <source>
        <dbReference type="Proteomes" id="UP000307378"/>
    </source>
</evidence>
<evidence type="ECO:0000313" key="3">
    <source>
        <dbReference type="EMBL" id="THV39005.1"/>
    </source>
</evidence>
<dbReference type="SUPFAM" id="SSF143120">
    <property type="entry name" value="YefM-like"/>
    <property type="match status" value="1"/>
</dbReference>
<dbReference type="InterPro" id="IPR051416">
    <property type="entry name" value="phD-YefM_TA_antitoxins"/>
</dbReference>
<dbReference type="RefSeq" id="WP_136537987.1">
    <property type="nucleotide sequence ID" value="NZ_STGU01000001.1"/>
</dbReference>
<dbReference type="InterPro" id="IPR036165">
    <property type="entry name" value="YefM-like_sf"/>
</dbReference>
<dbReference type="Pfam" id="PF02604">
    <property type="entry name" value="PhdYeFM_antitox"/>
    <property type="match status" value="1"/>
</dbReference>
<dbReference type="NCBIfam" id="TIGR01552">
    <property type="entry name" value="phd_fam"/>
    <property type="match status" value="1"/>
</dbReference>
<dbReference type="AlphaFoldDB" id="A0A4S8Q8F7"/>
<dbReference type="InterPro" id="IPR006442">
    <property type="entry name" value="Antitoxin_Phd/YefM"/>
</dbReference>
<organism evidence="3 4">
    <name type="scientific">Rhizobium rosettiformans W3</name>
    <dbReference type="NCBI Taxonomy" id="538378"/>
    <lineage>
        <taxon>Bacteria</taxon>
        <taxon>Pseudomonadati</taxon>
        <taxon>Pseudomonadota</taxon>
        <taxon>Alphaproteobacteria</taxon>
        <taxon>Hyphomicrobiales</taxon>
        <taxon>Rhizobiaceae</taxon>
        <taxon>Rhizobium/Agrobacterium group</taxon>
        <taxon>Rhizobium</taxon>
    </lineage>
</organism>
<comment type="caution">
    <text evidence="3">The sequence shown here is derived from an EMBL/GenBank/DDBJ whole genome shotgun (WGS) entry which is preliminary data.</text>
</comment>
<evidence type="ECO:0000256" key="1">
    <source>
        <dbReference type="ARBA" id="ARBA00009981"/>
    </source>
</evidence>
<name>A0A4S8Q8F7_9HYPH</name>
<comment type="function">
    <text evidence="2">Antitoxin component of a type II toxin-antitoxin (TA) system.</text>
</comment>
<protein>
    <recommendedName>
        <fullName evidence="2">Antitoxin</fullName>
    </recommendedName>
</protein>
<accession>A0A4S8Q8F7</accession>
<comment type="similarity">
    <text evidence="1 2">Belongs to the phD/YefM antitoxin family.</text>
</comment>
<dbReference type="Proteomes" id="UP000307378">
    <property type="component" value="Unassembled WGS sequence"/>
</dbReference>
<gene>
    <name evidence="3" type="ORF">FAA86_01140</name>
</gene>
<reference evidence="3 4" key="1">
    <citation type="submission" date="2019-04" db="EMBL/GenBank/DDBJ databases">
        <title>genome sequence of strain W3.</title>
        <authorList>
            <person name="Gao J."/>
            <person name="Sun J."/>
        </authorList>
    </citation>
    <scope>NUCLEOTIDE SEQUENCE [LARGE SCALE GENOMIC DNA]</scope>
    <source>
        <strain evidence="3 4">W3</strain>
    </source>
</reference>
<evidence type="ECO:0000256" key="2">
    <source>
        <dbReference type="RuleBase" id="RU362080"/>
    </source>
</evidence>
<sequence length="81" mass="8809">MATISVRDVNTDLSELVDEVIKGGTVTITRDGKPVATLVPVESAETPDQSPRPNLVDFLKTFPEPGMVFERNPSPSRDVDL</sequence>
<dbReference type="PANTHER" id="PTHR35377">
    <property type="entry name" value="ANTITOXIN VAPB49-RELATED-RELATED"/>
    <property type="match status" value="1"/>
</dbReference>
<proteinExistence type="inferred from homology"/>
<dbReference type="EMBL" id="STGU01000001">
    <property type="protein sequence ID" value="THV39005.1"/>
    <property type="molecule type" value="Genomic_DNA"/>
</dbReference>
<dbReference type="Gene3D" id="3.40.1620.10">
    <property type="entry name" value="YefM-like domain"/>
    <property type="match status" value="1"/>
</dbReference>